<evidence type="ECO:0000313" key="2">
    <source>
        <dbReference type="Proteomes" id="UP000006329"/>
    </source>
</evidence>
<comment type="caution">
    <text evidence="1">The sequence shown here is derived from an EMBL/GenBank/DDBJ whole genome shotgun (WGS) entry which is preliminary data.</text>
</comment>
<reference evidence="1" key="1">
    <citation type="submission" date="2012-10" db="EMBL/GenBank/DDBJ databases">
        <authorList>
            <person name="Harkins D.M."/>
            <person name="Durkin A.S."/>
            <person name="Brinkac L.M."/>
            <person name="Haft D.H."/>
            <person name="Selengut J.D."/>
            <person name="Sanka R."/>
            <person name="DePew J."/>
            <person name="Purushe J."/>
            <person name="Matthias M.A."/>
            <person name="Vinetz J.M."/>
            <person name="Sutton G.G."/>
            <person name="Nierman W.C."/>
            <person name="Fouts D.E."/>
        </authorList>
    </citation>
    <scope>NUCLEOTIDE SEQUENCE [LARGE SCALE GENOMIC DNA]</scope>
    <source>
        <strain evidence="1">MOR084</strain>
    </source>
</reference>
<dbReference type="EMBL" id="AHON02000013">
    <property type="protein sequence ID" value="EKO35416.1"/>
    <property type="molecule type" value="Genomic_DNA"/>
</dbReference>
<keyword evidence="2" id="KW-1185">Reference proteome</keyword>
<dbReference type="Proteomes" id="UP000006329">
    <property type="component" value="Unassembled WGS sequence"/>
</dbReference>
<dbReference type="AlphaFoldDB" id="A0A0E2BJC3"/>
<sequence length="92" mass="10757">MKNFVLKKPKLQKEDLKEFSNFYIYGRTKLRPMKEEFESIFQEVLKDYGVKLDPYAFARLVAFRYITRGPGTSIANFKSWTGDFISSQSIAS</sequence>
<dbReference type="RefSeq" id="WP_004471063.1">
    <property type="nucleotide sequence ID" value="NZ_AHON02000013.1"/>
</dbReference>
<evidence type="ECO:0000313" key="1">
    <source>
        <dbReference type="EMBL" id="EKO35416.1"/>
    </source>
</evidence>
<gene>
    <name evidence="1" type="ORF">LEP1GSC179_1195</name>
</gene>
<accession>A0A0E2BJC3</accession>
<proteinExistence type="predicted"/>
<name>A0A0E2BJC3_9LEPT</name>
<protein>
    <submittedName>
        <fullName evidence="1">Uncharacterized protein</fullName>
    </submittedName>
</protein>
<organism evidence="1 2">
    <name type="scientific">Leptospira santarosai str. MOR084</name>
    <dbReference type="NCBI Taxonomy" id="1049984"/>
    <lineage>
        <taxon>Bacteria</taxon>
        <taxon>Pseudomonadati</taxon>
        <taxon>Spirochaetota</taxon>
        <taxon>Spirochaetia</taxon>
        <taxon>Leptospirales</taxon>
        <taxon>Leptospiraceae</taxon>
        <taxon>Leptospira</taxon>
    </lineage>
</organism>